<evidence type="ECO:0008006" key="5">
    <source>
        <dbReference type="Google" id="ProtNLM"/>
    </source>
</evidence>
<dbReference type="InterPro" id="IPR036055">
    <property type="entry name" value="LDL_receptor-like_sf"/>
</dbReference>
<dbReference type="EMBL" id="CAJNOM010001364">
    <property type="protein sequence ID" value="CAF1604718.1"/>
    <property type="molecule type" value="Genomic_DNA"/>
</dbReference>
<proteinExistence type="predicted"/>
<dbReference type="SUPFAM" id="SSF57424">
    <property type="entry name" value="LDL receptor-like module"/>
    <property type="match status" value="1"/>
</dbReference>
<evidence type="ECO:0000313" key="3">
    <source>
        <dbReference type="EMBL" id="CAF1604718.1"/>
    </source>
</evidence>
<dbReference type="OrthoDB" id="10006456at2759"/>
<accession>A0A816B647</accession>
<protein>
    <recommendedName>
        <fullName evidence="5">EGF-like domain-containing protein</fullName>
    </recommendedName>
</protein>
<organism evidence="3 4">
    <name type="scientific">Adineta steineri</name>
    <dbReference type="NCBI Taxonomy" id="433720"/>
    <lineage>
        <taxon>Eukaryota</taxon>
        <taxon>Metazoa</taxon>
        <taxon>Spiralia</taxon>
        <taxon>Gnathifera</taxon>
        <taxon>Rotifera</taxon>
        <taxon>Eurotatoria</taxon>
        <taxon>Bdelloidea</taxon>
        <taxon>Adinetida</taxon>
        <taxon>Adinetidae</taxon>
        <taxon>Adineta</taxon>
    </lineage>
</organism>
<reference evidence="3" key="1">
    <citation type="submission" date="2021-02" db="EMBL/GenBank/DDBJ databases">
        <authorList>
            <person name="Nowell W R."/>
        </authorList>
    </citation>
    <scope>NUCLEOTIDE SEQUENCE</scope>
</reference>
<evidence type="ECO:0000256" key="1">
    <source>
        <dbReference type="ARBA" id="ARBA00023157"/>
    </source>
</evidence>
<dbReference type="InterPro" id="IPR002172">
    <property type="entry name" value="LDrepeatLR_classA_rpt"/>
</dbReference>
<keyword evidence="1" id="KW-1015">Disulfide bond</keyword>
<gene>
    <name evidence="2" type="ORF">BJG266_LOCUS36152</name>
    <name evidence="3" type="ORF">QVE165_LOCUS53164</name>
</gene>
<dbReference type="Proteomes" id="UP000663877">
    <property type="component" value="Unassembled WGS sequence"/>
</dbReference>
<dbReference type="AlphaFoldDB" id="A0A816B647"/>
<name>A0A816B647_9BILA</name>
<dbReference type="SMART" id="SM00192">
    <property type="entry name" value="LDLa"/>
    <property type="match status" value="2"/>
</dbReference>
<dbReference type="Proteomes" id="UP000663832">
    <property type="component" value="Unassembled WGS sequence"/>
</dbReference>
<dbReference type="EMBL" id="CAJNOI010001017">
    <property type="protein sequence ID" value="CAF1373289.1"/>
    <property type="molecule type" value="Genomic_DNA"/>
</dbReference>
<evidence type="ECO:0000313" key="4">
    <source>
        <dbReference type="Proteomes" id="UP000663832"/>
    </source>
</evidence>
<sequence length="347" mass="40760">MCDGFIEVNFDAYVENRETETDETNCDYWPCDNVYTRCDGFWNCENGLDELNCQASGSNDCAADQFQCVSHKTFSMMCLNVSQAGDKKMDCLGGVDEPFYCRNKYLSFEDHEPRRYRCWDTDYCVSLRGICLESFESKEADEYCLLEKKERFCIRTNLDEGCYGDDIDYTYDSHGDLSSIDKVNQIHEHFCNLEDWMKQSVVPFALEFSETVMGGVVEYIHMSAPNLDWKIVWFCNRGIVILERNVRRCLCPPSYYGEQCQYQSQRVIDNTSFIHSHEQRTFVAARDCDLRFDLVLLYANRPKDESKTYDVIIHVFEMLNYRNSWQLPVRFPSLPVLYALSYGLYQW</sequence>
<keyword evidence="4" id="KW-1185">Reference proteome</keyword>
<comment type="caution">
    <text evidence="3">The sequence shown here is derived from an EMBL/GenBank/DDBJ whole genome shotgun (WGS) entry which is preliminary data.</text>
</comment>
<evidence type="ECO:0000313" key="2">
    <source>
        <dbReference type="EMBL" id="CAF1373289.1"/>
    </source>
</evidence>